<feature type="transmembrane region" description="Helical" evidence="1">
    <location>
        <begin position="88"/>
        <end position="112"/>
    </location>
</feature>
<dbReference type="GeneID" id="93338634"/>
<keyword evidence="3" id="KW-1185">Reference proteome</keyword>
<sequence length="145" mass="16609">MAKKQTPTVQDYHKSETYKNADAETRRNLHRYKSELNITDEQMNWLMALEDVRLTPKEQRRKGNATAEMMVIGSTVTFLLAANVGQRAFMLIASVFFIFAAGLYLSGALNPYSIAIRKMKKQLKAYPKVPSFKEWSKPADKDDNE</sequence>
<reference evidence="2 3" key="1">
    <citation type="submission" date="2017-02" db="EMBL/GenBank/DDBJ databases">
        <authorList>
            <person name="Peterson S.W."/>
        </authorList>
    </citation>
    <scope>NUCLEOTIDE SEQUENCE [LARGE SCALE GENOMIC DNA]</scope>
    <source>
        <strain evidence="2 3">ATCC 27749</strain>
    </source>
</reference>
<evidence type="ECO:0000313" key="3">
    <source>
        <dbReference type="Proteomes" id="UP000190286"/>
    </source>
</evidence>
<protein>
    <submittedName>
        <fullName evidence="2">Uncharacterized protein</fullName>
    </submittedName>
</protein>
<dbReference type="RefSeq" id="WP_078785045.1">
    <property type="nucleotide sequence ID" value="NZ_DBEWUX010000008.1"/>
</dbReference>
<accession>A0A1T4XSD4</accession>
<dbReference type="STRING" id="745368.SAMN02745178_02186"/>
<evidence type="ECO:0000256" key="1">
    <source>
        <dbReference type="SAM" id="Phobius"/>
    </source>
</evidence>
<keyword evidence="1" id="KW-1133">Transmembrane helix</keyword>
<dbReference type="AlphaFoldDB" id="A0A1T4XSD4"/>
<keyword evidence="1" id="KW-0472">Membrane</keyword>
<feature type="transmembrane region" description="Helical" evidence="1">
    <location>
        <begin position="63"/>
        <end position="82"/>
    </location>
</feature>
<evidence type="ECO:0000313" key="2">
    <source>
        <dbReference type="EMBL" id="SKA91961.1"/>
    </source>
</evidence>
<proteinExistence type="predicted"/>
<gene>
    <name evidence="2" type="ORF">SAMN02745178_02186</name>
</gene>
<name>A0A1T4XSD4_9FIRM</name>
<keyword evidence="1" id="KW-0812">Transmembrane</keyword>
<dbReference type="Proteomes" id="UP000190286">
    <property type="component" value="Unassembled WGS sequence"/>
</dbReference>
<organism evidence="2 3">
    <name type="scientific">Gemmiger formicilis</name>
    <dbReference type="NCBI Taxonomy" id="745368"/>
    <lineage>
        <taxon>Bacteria</taxon>
        <taxon>Bacillati</taxon>
        <taxon>Bacillota</taxon>
        <taxon>Clostridia</taxon>
        <taxon>Eubacteriales</taxon>
        <taxon>Gemmiger</taxon>
    </lineage>
</organism>
<dbReference type="EMBL" id="FUYF01000014">
    <property type="protein sequence ID" value="SKA91961.1"/>
    <property type="molecule type" value="Genomic_DNA"/>
</dbReference>